<feature type="region of interest" description="Disordered" evidence="1">
    <location>
        <begin position="179"/>
        <end position="343"/>
    </location>
</feature>
<reference evidence="4" key="1">
    <citation type="submission" date="2023-06" db="EMBL/GenBank/DDBJ databases">
        <title>Survivors Of The Sea: Transcriptome response of Skeletonema marinoi to long-term dormancy.</title>
        <authorList>
            <person name="Pinder M.I.M."/>
            <person name="Kourtchenko O."/>
            <person name="Robertson E.K."/>
            <person name="Larsson T."/>
            <person name="Maumus F."/>
            <person name="Osuna-Cruz C.M."/>
            <person name="Vancaester E."/>
            <person name="Stenow R."/>
            <person name="Vandepoele K."/>
            <person name="Ploug H."/>
            <person name="Bruchert V."/>
            <person name="Godhe A."/>
            <person name="Topel M."/>
        </authorList>
    </citation>
    <scope>NUCLEOTIDE SEQUENCE</scope>
    <source>
        <strain evidence="4">R05AC</strain>
    </source>
</reference>
<feature type="compositionally biased region" description="Acidic residues" evidence="1">
    <location>
        <begin position="184"/>
        <end position="341"/>
    </location>
</feature>
<evidence type="ECO:0000256" key="3">
    <source>
        <dbReference type="SAM" id="SignalP"/>
    </source>
</evidence>
<keyword evidence="3" id="KW-0732">Signal</keyword>
<comment type="caution">
    <text evidence="4">The sequence shown here is derived from an EMBL/GenBank/DDBJ whole genome shotgun (WGS) entry which is preliminary data.</text>
</comment>
<sequence>MKMKVSLIALTGAFATADAKNINIQLGGKRHLRRGDATTEALLQKAVPFKNNKRRRRRHLEGANEQANEVDGSYSISFGKCIDIKTKSEDLFNENFVDQVKNGSALSLKSYALFYACQDSYGNGCSDDESDVYMVDLSTYLSIVGMNQAKQRGDYCEKCEENQEYCAANVYEQSAAAYGAGNDGADDAEDDGQAEEESAEDQAEEEEAEEAYEEQVEEDQEEEAYEEDNEEDNEEQVEEDQEEEAYEEDNGEQVEESQEEEDEEQVEEYEQAEAEAEEEDAEEQVEEDEEEVEEEAQTEDEEAEQMEEEQVEEEAQAEEDEEQVEEAQEMEQDEQVQEQDEGGARKLKQQFDCGKCDELLCFLKDADDDAVASLAASRDEIDTYVAAWIEEVANCKQTGYYINDQPVYIGPICSDYADTFEIGAFLDEDCTILTNLATLDDIVAAEQQANESVDVTGYAINSLKTAFYGTMTCESREFEGGDGEEENELNDYCKQLFESDLANFDDCAAESEEEEGQQEETDDAYSWYSYDMEDADEIDQVCAKIASFNGEYSNYYDSAASGSVHSRSRNGDLVKSAAASLSASAIAAIALACAAVVGAAAYVMGRKTEKVDGSTLNEPMYRGGQMS</sequence>
<accession>A0AAD8YFA9</accession>
<dbReference type="Proteomes" id="UP001224775">
    <property type="component" value="Unassembled WGS sequence"/>
</dbReference>
<evidence type="ECO:0000256" key="1">
    <source>
        <dbReference type="SAM" id="MobiDB-lite"/>
    </source>
</evidence>
<dbReference type="AlphaFoldDB" id="A0AAD8YFA9"/>
<evidence type="ECO:0000256" key="2">
    <source>
        <dbReference type="SAM" id="Phobius"/>
    </source>
</evidence>
<keyword evidence="2" id="KW-0812">Transmembrane</keyword>
<proteinExistence type="predicted"/>
<evidence type="ECO:0000313" key="4">
    <source>
        <dbReference type="EMBL" id="KAK1744529.1"/>
    </source>
</evidence>
<keyword evidence="5" id="KW-1185">Reference proteome</keyword>
<feature type="chain" id="PRO_5042036320" evidence="3">
    <location>
        <begin position="20"/>
        <end position="627"/>
    </location>
</feature>
<gene>
    <name evidence="4" type="ORF">QTG54_005062</name>
</gene>
<keyword evidence="2" id="KW-1133">Transmembrane helix</keyword>
<name>A0AAD8YFA9_9STRA</name>
<dbReference type="EMBL" id="JATAAI010000007">
    <property type="protein sequence ID" value="KAK1744529.1"/>
    <property type="molecule type" value="Genomic_DNA"/>
</dbReference>
<feature type="signal peptide" evidence="3">
    <location>
        <begin position="1"/>
        <end position="19"/>
    </location>
</feature>
<evidence type="ECO:0000313" key="5">
    <source>
        <dbReference type="Proteomes" id="UP001224775"/>
    </source>
</evidence>
<feature type="transmembrane region" description="Helical" evidence="2">
    <location>
        <begin position="577"/>
        <end position="603"/>
    </location>
</feature>
<organism evidence="4 5">
    <name type="scientific">Skeletonema marinoi</name>
    <dbReference type="NCBI Taxonomy" id="267567"/>
    <lineage>
        <taxon>Eukaryota</taxon>
        <taxon>Sar</taxon>
        <taxon>Stramenopiles</taxon>
        <taxon>Ochrophyta</taxon>
        <taxon>Bacillariophyta</taxon>
        <taxon>Coscinodiscophyceae</taxon>
        <taxon>Thalassiosirophycidae</taxon>
        <taxon>Thalassiosirales</taxon>
        <taxon>Skeletonemataceae</taxon>
        <taxon>Skeletonema</taxon>
        <taxon>Skeletonema marinoi-dohrnii complex</taxon>
    </lineage>
</organism>
<protein>
    <submittedName>
        <fullName evidence="4">Uncharacterized protein</fullName>
    </submittedName>
</protein>
<keyword evidence="2" id="KW-0472">Membrane</keyword>